<dbReference type="InterPro" id="IPR006091">
    <property type="entry name" value="Acyl-CoA_Oxase/DH_mid-dom"/>
</dbReference>
<dbReference type="InterPro" id="IPR037069">
    <property type="entry name" value="AcylCoA_DH/ox_N_sf"/>
</dbReference>
<keyword evidence="4 7" id="KW-0274">FAD</keyword>
<dbReference type="PROSITE" id="PS00072">
    <property type="entry name" value="ACYL_COA_DH_1"/>
    <property type="match status" value="1"/>
</dbReference>
<sequence>MATTTLPVTPSDKKIIPGGSFLICNPTPQDCFFPEDFSDEQRQIAQTTAEFAANEIVPASDQIEAKDFAVIRRLIREASELGLTSVDIPEEYGGLEMDKSTAAIIAENIALQGSFSVIFSAHVGIGTLPIVWYGTTEQKKKYLPKLASGEFIGAYALSESTSGSDAVSARTRAVLSEDKQTYTLNGEKMWITNAGFADLFTIFAQCAISDGPKAGEEKLTAFLVERGTPGLTIGKEEHKLGIRGSSTCPLSLADCKIPAANLLGEVGKGTHIAFNILNVGRYKLGNAAVGAARMALGNGIRYAKERKAFGKAISEFGLIQEKLADCAIGIFVGKALSYRTVGMIDTALADVDKHDTAAIQKAIENYAVECSIVKVWDSEMLDRVVDEVLQIYAGYGYVEEYPAERAYRDSRINRIFEGTNEINRLIITGWLIKSAMSGKLALMPAIKQLMDEVMAGPTVKEEDEGPLAAEISLLASAKKLTLFAAGSATQKYMASISDQQEIMGAIADMVIEVYAMESAILRAQKIVAAKGNAGAEVYVTMARIYAAVSIEKIELCARKVIAATAEGDITRTQVAILRRLAKHEPTDTIALRRQVAQHIVKAGKYAL</sequence>
<dbReference type="InterPro" id="IPR006089">
    <property type="entry name" value="Acyl-CoA_DH_CS"/>
</dbReference>
<dbReference type="InterPro" id="IPR013786">
    <property type="entry name" value="AcylCoA_DH/ox_N"/>
</dbReference>
<comment type="similarity">
    <text evidence="2 7">Belongs to the acyl-CoA dehydrogenase family.</text>
</comment>
<dbReference type="Gene3D" id="2.40.110.10">
    <property type="entry name" value="Butyryl-CoA Dehydrogenase, subunit A, domain 2"/>
    <property type="match status" value="1"/>
</dbReference>
<dbReference type="InterPro" id="IPR009100">
    <property type="entry name" value="AcylCoA_DH/oxidase_NM_dom_sf"/>
</dbReference>
<evidence type="ECO:0000256" key="1">
    <source>
        <dbReference type="ARBA" id="ARBA00001974"/>
    </source>
</evidence>
<feature type="domain" description="Acyl-CoA dehydrogenase/oxidase C-terminal" evidence="8">
    <location>
        <begin position="267"/>
        <end position="429"/>
    </location>
</feature>
<proteinExistence type="inferred from homology"/>
<dbReference type="PANTHER" id="PTHR43884:SF12">
    <property type="entry name" value="ISOVALERYL-COA DEHYDROGENASE, MITOCHONDRIAL-RELATED"/>
    <property type="match status" value="1"/>
</dbReference>
<comment type="caution">
    <text evidence="12">The sequence shown here is derived from an EMBL/GenBank/DDBJ whole genome shotgun (WGS) entry which is preliminary data.</text>
</comment>
<protein>
    <submittedName>
        <fullName evidence="12">Acyl-CoA dehydrogenase</fullName>
    </submittedName>
</protein>
<dbReference type="SUPFAM" id="SSF47203">
    <property type="entry name" value="Acyl-CoA dehydrogenase C-terminal domain-like"/>
    <property type="match status" value="1"/>
</dbReference>
<dbReference type="PANTHER" id="PTHR43884">
    <property type="entry name" value="ACYL-COA DEHYDROGENASE"/>
    <property type="match status" value="1"/>
</dbReference>
<dbReference type="Gene3D" id="1.10.540.10">
    <property type="entry name" value="Acyl-CoA dehydrogenase/oxidase, N-terminal domain"/>
    <property type="match status" value="1"/>
</dbReference>
<dbReference type="EMBL" id="BMGT01000002">
    <property type="protein sequence ID" value="GGG71588.1"/>
    <property type="molecule type" value="Genomic_DNA"/>
</dbReference>
<evidence type="ECO:0000259" key="11">
    <source>
        <dbReference type="Pfam" id="PF21263"/>
    </source>
</evidence>
<dbReference type="InterPro" id="IPR036250">
    <property type="entry name" value="AcylCo_DH-like_C"/>
</dbReference>
<keyword evidence="3 7" id="KW-0285">Flavoprotein</keyword>
<dbReference type="Proteomes" id="UP000647241">
    <property type="component" value="Unassembled WGS sequence"/>
</dbReference>
<evidence type="ECO:0000256" key="2">
    <source>
        <dbReference type="ARBA" id="ARBA00009347"/>
    </source>
</evidence>
<dbReference type="Pfam" id="PF02771">
    <property type="entry name" value="Acyl-CoA_dh_N"/>
    <property type="match status" value="1"/>
</dbReference>
<dbReference type="GO" id="GO:0050660">
    <property type="term" value="F:flavin adenine dinucleotide binding"/>
    <property type="evidence" value="ECO:0007669"/>
    <property type="project" value="InterPro"/>
</dbReference>
<dbReference type="InterPro" id="IPR046373">
    <property type="entry name" value="Acyl-CoA_Oxase/DH_mid-dom_sf"/>
</dbReference>
<evidence type="ECO:0000256" key="5">
    <source>
        <dbReference type="ARBA" id="ARBA00023002"/>
    </source>
</evidence>
<evidence type="ECO:0000259" key="9">
    <source>
        <dbReference type="Pfam" id="PF02770"/>
    </source>
</evidence>
<evidence type="ECO:0000256" key="7">
    <source>
        <dbReference type="RuleBase" id="RU362125"/>
    </source>
</evidence>
<dbReference type="GO" id="GO:0003995">
    <property type="term" value="F:acyl-CoA dehydrogenase activity"/>
    <property type="evidence" value="ECO:0007669"/>
    <property type="project" value="InterPro"/>
</dbReference>
<reference evidence="12" key="2">
    <citation type="submission" date="2020-09" db="EMBL/GenBank/DDBJ databases">
        <authorList>
            <person name="Sun Q."/>
            <person name="Zhou Y."/>
        </authorList>
    </citation>
    <scope>NUCLEOTIDE SEQUENCE</scope>
    <source>
        <strain evidence="12">CGMCC 1.12997</strain>
    </source>
</reference>
<dbReference type="Gene3D" id="1.20.140.10">
    <property type="entry name" value="Butyryl-CoA Dehydrogenase, subunit A, domain 3"/>
    <property type="match status" value="2"/>
</dbReference>
<keyword evidence="5 7" id="KW-0560">Oxidoreductase</keyword>
<dbReference type="RefSeq" id="WP_188553328.1">
    <property type="nucleotide sequence ID" value="NZ_BMGT01000002.1"/>
</dbReference>
<dbReference type="AlphaFoldDB" id="A0A917H957"/>
<dbReference type="Pfam" id="PF00441">
    <property type="entry name" value="Acyl-CoA_dh_1"/>
    <property type="match status" value="1"/>
</dbReference>
<evidence type="ECO:0000313" key="12">
    <source>
        <dbReference type="EMBL" id="GGG71588.1"/>
    </source>
</evidence>
<reference evidence="12" key="1">
    <citation type="journal article" date="2014" name="Int. J. Syst. Evol. Microbiol.">
        <title>Complete genome sequence of Corynebacterium casei LMG S-19264T (=DSM 44701T), isolated from a smear-ripened cheese.</title>
        <authorList>
            <consortium name="US DOE Joint Genome Institute (JGI-PGF)"/>
            <person name="Walter F."/>
            <person name="Albersmeier A."/>
            <person name="Kalinowski J."/>
            <person name="Ruckert C."/>
        </authorList>
    </citation>
    <scope>NUCLEOTIDE SEQUENCE</scope>
    <source>
        <strain evidence="12">CGMCC 1.12997</strain>
    </source>
</reference>
<evidence type="ECO:0000256" key="4">
    <source>
        <dbReference type="ARBA" id="ARBA00022827"/>
    </source>
</evidence>
<keyword evidence="13" id="KW-1185">Reference proteome</keyword>
<evidence type="ECO:0000313" key="13">
    <source>
        <dbReference type="Proteomes" id="UP000647241"/>
    </source>
</evidence>
<organism evidence="12 13">
    <name type="scientific">Edaphobacter dinghuensis</name>
    <dbReference type="NCBI Taxonomy" id="1560005"/>
    <lineage>
        <taxon>Bacteria</taxon>
        <taxon>Pseudomonadati</taxon>
        <taxon>Acidobacteriota</taxon>
        <taxon>Terriglobia</taxon>
        <taxon>Terriglobales</taxon>
        <taxon>Acidobacteriaceae</taxon>
        <taxon>Edaphobacter</taxon>
    </lineage>
</organism>
<comment type="catalytic activity">
    <reaction evidence="6">
        <text>a 2,3-saturated acyl-CoA + A = a 2,3-dehydroacyl-CoA + AH2</text>
        <dbReference type="Rhea" id="RHEA:48608"/>
        <dbReference type="ChEBI" id="CHEBI:13193"/>
        <dbReference type="ChEBI" id="CHEBI:17499"/>
        <dbReference type="ChEBI" id="CHEBI:60015"/>
        <dbReference type="ChEBI" id="CHEBI:65111"/>
    </reaction>
</comment>
<evidence type="ECO:0000256" key="3">
    <source>
        <dbReference type="ARBA" id="ARBA00022630"/>
    </source>
</evidence>
<evidence type="ECO:0000259" key="10">
    <source>
        <dbReference type="Pfam" id="PF02771"/>
    </source>
</evidence>
<accession>A0A917H957</accession>
<feature type="domain" description="Acyl-CoA dehydrogenase/oxidase N-terminal" evidence="10">
    <location>
        <begin position="38"/>
        <end position="150"/>
    </location>
</feature>
<dbReference type="FunFam" id="2.40.110.10:FF:000006">
    <property type="entry name" value="very long-chain specific acyl-CoA dehydrogenase, mitochondrial"/>
    <property type="match status" value="1"/>
</dbReference>
<name>A0A917H957_9BACT</name>
<dbReference type="InterPro" id="IPR049426">
    <property type="entry name" value="Acyl-CoA-dh-like_C"/>
</dbReference>
<dbReference type="Pfam" id="PF21263">
    <property type="entry name" value="Acyl-CoA-dh_C"/>
    <property type="match status" value="1"/>
</dbReference>
<gene>
    <name evidence="12" type="ORF">GCM10011585_12280</name>
</gene>
<feature type="domain" description="Acyl-CoA dehydrogenase-like C-terminal" evidence="11">
    <location>
        <begin position="477"/>
        <end position="579"/>
    </location>
</feature>
<evidence type="ECO:0000259" key="8">
    <source>
        <dbReference type="Pfam" id="PF00441"/>
    </source>
</evidence>
<comment type="cofactor">
    <cofactor evidence="1 7">
        <name>FAD</name>
        <dbReference type="ChEBI" id="CHEBI:57692"/>
    </cofactor>
</comment>
<dbReference type="SUPFAM" id="SSF56645">
    <property type="entry name" value="Acyl-CoA dehydrogenase NM domain-like"/>
    <property type="match status" value="1"/>
</dbReference>
<dbReference type="FunFam" id="1.20.140.10:FF:000019">
    <property type="entry name" value="Acyl-CoA dehydrogenase"/>
    <property type="match status" value="1"/>
</dbReference>
<dbReference type="InterPro" id="IPR009075">
    <property type="entry name" value="AcylCo_DH/oxidase_C"/>
</dbReference>
<dbReference type="Pfam" id="PF02770">
    <property type="entry name" value="Acyl-CoA_dh_M"/>
    <property type="match status" value="1"/>
</dbReference>
<dbReference type="FunFam" id="1.10.540.10:FF:000001">
    <property type="entry name" value="Very long-chain-specific acyl-CoA dehydrogenase, mitochondrial"/>
    <property type="match status" value="1"/>
</dbReference>
<feature type="domain" description="Acyl-CoA oxidase/dehydrogenase middle" evidence="9">
    <location>
        <begin position="154"/>
        <end position="255"/>
    </location>
</feature>
<evidence type="ECO:0000256" key="6">
    <source>
        <dbReference type="ARBA" id="ARBA00052546"/>
    </source>
</evidence>